<accession>A0A1V2UCI2</accession>
<organism evidence="1 2">
    <name type="scientific">Enterococcus mundtii</name>
    <dbReference type="NCBI Taxonomy" id="53346"/>
    <lineage>
        <taxon>Bacteria</taxon>
        <taxon>Bacillati</taxon>
        <taxon>Bacillota</taxon>
        <taxon>Bacilli</taxon>
        <taxon>Lactobacillales</taxon>
        <taxon>Enterococcaceae</taxon>
        <taxon>Enterococcus</taxon>
    </lineage>
</organism>
<name>A0A1V2UCI2_ENTMU</name>
<proteinExistence type="predicted"/>
<sequence length="269" mass="32341">MEYDFPSYQDLFEQTKRRLNNLKELAMKKNGRVEDEDKFMFMIVGNINLRFNTICLLLNNGNYDGIFALQRTLFELQLVFEAYMNSENKKHFLELYYKKSNFETAIKWQKLIEKSIEEKSNTFTKKDKENIGEWKIKIEEDLKDTTKERTTKTWYELATGEKIIDLSYKYLSATDYFISYDEPSNWVHPQRMEENVDVEFNQLINLNSMFFLINILKSDVKWIAEDIQKIKEYVKLDKSPRFQKYFIELLTFDNRLGEIGQQLIGEEDK</sequence>
<dbReference type="InterPro" id="IPR043733">
    <property type="entry name" value="DUF5677"/>
</dbReference>
<dbReference type="EMBL" id="MSTR01000017">
    <property type="protein sequence ID" value="ONN40995.1"/>
    <property type="molecule type" value="Genomic_DNA"/>
</dbReference>
<evidence type="ECO:0000313" key="2">
    <source>
        <dbReference type="Proteomes" id="UP000189299"/>
    </source>
</evidence>
<dbReference type="Proteomes" id="UP000189299">
    <property type="component" value="Unassembled WGS sequence"/>
</dbReference>
<protein>
    <submittedName>
        <fullName evidence="1">Uncharacterized protein</fullName>
    </submittedName>
</protein>
<evidence type="ECO:0000313" key="1">
    <source>
        <dbReference type="EMBL" id="ONN40995.1"/>
    </source>
</evidence>
<dbReference type="Pfam" id="PF18928">
    <property type="entry name" value="DUF5677"/>
    <property type="match status" value="1"/>
</dbReference>
<dbReference type="RefSeq" id="WP_077152035.1">
    <property type="nucleotide sequence ID" value="NZ_CABMMO010000017.1"/>
</dbReference>
<comment type="caution">
    <text evidence="1">The sequence shown here is derived from an EMBL/GenBank/DDBJ whole genome shotgun (WGS) entry which is preliminary data.</text>
</comment>
<dbReference type="OrthoDB" id="3010363at2"/>
<gene>
    <name evidence="1" type="ORF">BTN92_14195</name>
</gene>
<reference evidence="1 2" key="1">
    <citation type="submission" date="2016-12" db="EMBL/GenBank/DDBJ databases">
        <authorList>
            <person name="Song W.-J."/>
            <person name="Kurnit D.M."/>
        </authorList>
    </citation>
    <scope>NUCLEOTIDE SEQUENCE [LARGE SCALE GENOMIC DNA]</scope>
    <source>
        <strain evidence="1 2">CGB1038-1_S1</strain>
    </source>
</reference>
<dbReference type="AlphaFoldDB" id="A0A1V2UCI2"/>